<name>A0ABC8K869_ERUVS</name>
<dbReference type="Proteomes" id="UP001642260">
    <property type="component" value="Unassembled WGS sequence"/>
</dbReference>
<protein>
    <submittedName>
        <fullName evidence="1">Uncharacterized protein</fullName>
    </submittedName>
</protein>
<evidence type="ECO:0000313" key="1">
    <source>
        <dbReference type="EMBL" id="CAH8352744.1"/>
    </source>
</evidence>
<accession>A0ABC8K869</accession>
<organism evidence="1 2">
    <name type="scientific">Eruca vesicaria subsp. sativa</name>
    <name type="common">Garden rocket</name>
    <name type="synonym">Eruca sativa</name>
    <dbReference type="NCBI Taxonomy" id="29727"/>
    <lineage>
        <taxon>Eukaryota</taxon>
        <taxon>Viridiplantae</taxon>
        <taxon>Streptophyta</taxon>
        <taxon>Embryophyta</taxon>
        <taxon>Tracheophyta</taxon>
        <taxon>Spermatophyta</taxon>
        <taxon>Magnoliopsida</taxon>
        <taxon>eudicotyledons</taxon>
        <taxon>Gunneridae</taxon>
        <taxon>Pentapetalae</taxon>
        <taxon>rosids</taxon>
        <taxon>malvids</taxon>
        <taxon>Brassicales</taxon>
        <taxon>Brassicaceae</taxon>
        <taxon>Brassiceae</taxon>
        <taxon>Eruca</taxon>
    </lineage>
</organism>
<dbReference type="AlphaFoldDB" id="A0ABC8K869"/>
<reference evidence="1 2" key="1">
    <citation type="submission" date="2022-03" db="EMBL/GenBank/DDBJ databases">
        <authorList>
            <person name="Macdonald S."/>
            <person name="Ahmed S."/>
            <person name="Newling K."/>
        </authorList>
    </citation>
    <scope>NUCLEOTIDE SEQUENCE [LARGE SCALE GENOMIC DNA]</scope>
</reference>
<comment type="caution">
    <text evidence="1">The sequence shown here is derived from an EMBL/GenBank/DDBJ whole genome shotgun (WGS) entry which is preliminary data.</text>
</comment>
<proteinExistence type="predicted"/>
<sequence length="82" mass="9301">MQFSKALFMWSPGNMYLNSTQGIRFFFDTNIPEIAKFVSSVRTTASQDFTYVDTLEGSKRKGLVSIGDLNTFIYNSNEKLLA</sequence>
<evidence type="ECO:0000313" key="2">
    <source>
        <dbReference type="Proteomes" id="UP001642260"/>
    </source>
</evidence>
<dbReference type="EMBL" id="CAKOAT010176822">
    <property type="protein sequence ID" value="CAH8352744.1"/>
    <property type="molecule type" value="Genomic_DNA"/>
</dbReference>
<keyword evidence="2" id="KW-1185">Reference proteome</keyword>
<gene>
    <name evidence="1" type="ORF">ERUC_LOCUS18734</name>
</gene>